<keyword evidence="1" id="KW-0812">Transmembrane</keyword>
<feature type="transmembrane region" description="Helical" evidence="1">
    <location>
        <begin position="91"/>
        <end position="110"/>
    </location>
</feature>
<name>A0A0M3IPP6_ASCLU</name>
<keyword evidence="1" id="KW-0472">Membrane</keyword>
<accession>A0A0M3IPP6</accession>
<reference evidence="3" key="1">
    <citation type="submission" date="2017-02" db="UniProtKB">
        <authorList>
            <consortium name="WormBaseParasite"/>
        </authorList>
    </citation>
    <scope>IDENTIFICATION</scope>
</reference>
<protein>
    <submittedName>
        <fullName evidence="3">7TM GPCR serpentine receptor class x (Srx) domain-containing protein</fullName>
    </submittedName>
</protein>
<keyword evidence="1" id="KW-1133">Transmembrane helix</keyword>
<feature type="transmembrane region" description="Helical" evidence="1">
    <location>
        <begin position="66"/>
        <end position="85"/>
    </location>
</feature>
<feature type="transmembrane region" description="Helical" evidence="1">
    <location>
        <begin position="239"/>
        <end position="257"/>
    </location>
</feature>
<evidence type="ECO:0000256" key="1">
    <source>
        <dbReference type="SAM" id="Phobius"/>
    </source>
</evidence>
<sequence length="351" mass="40247">MKNALAVIVCGIECAFGLICLLLNLIHFSIFLPRYEGDGIPTLVCFITFVQFSIFYGAVIVCGIECAFGLICLLLNLIHFSIFLPRYEGDGIPTLVCFITFVQFSIFYGYKVLFMIAIMEKRARLFKQQLIFQYATCIFLLLNSSFTLAANLGGFNEEYLYAQKNPPLILIVAFLSLIFILIQLFLRLMTIPVFNFINDTRHFKAVIVCGIECAFGLICLLLNLIHFSIFLPRYEGDGIPTLVCFITFVQFSIFYGYKVLFMIAIMEKRARLFKQQLIFQYATCIFLLLNSSFTLAANLGGFNEEYLYAQKNPPLILIVAFLSLIFILIQLFLRLMTIPVFNFINDTRHFK</sequence>
<evidence type="ECO:0000313" key="3">
    <source>
        <dbReference type="WBParaSite" id="ALUE_0002072401-mRNA-1"/>
    </source>
</evidence>
<feature type="transmembrane region" description="Helical" evidence="1">
    <location>
        <begin position="131"/>
        <end position="155"/>
    </location>
</feature>
<feature type="transmembrane region" description="Helical" evidence="1">
    <location>
        <begin position="40"/>
        <end position="59"/>
    </location>
</feature>
<dbReference type="WBParaSite" id="ALUE_0002072401-mRNA-1">
    <property type="protein sequence ID" value="ALUE_0002072401-mRNA-1"/>
    <property type="gene ID" value="ALUE_0002072401"/>
</dbReference>
<feature type="transmembrane region" description="Helical" evidence="1">
    <location>
        <begin position="314"/>
        <end position="333"/>
    </location>
</feature>
<evidence type="ECO:0000313" key="2">
    <source>
        <dbReference type="Proteomes" id="UP000036681"/>
    </source>
</evidence>
<keyword evidence="2" id="KW-1185">Reference proteome</keyword>
<organism evidence="2 3">
    <name type="scientific">Ascaris lumbricoides</name>
    <name type="common">Giant roundworm</name>
    <dbReference type="NCBI Taxonomy" id="6252"/>
    <lineage>
        <taxon>Eukaryota</taxon>
        <taxon>Metazoa</taxon>
        <taxon>Ecdysozoa</taxon>
        <taxon>Nematoda</taxon>
        <taxon>Chromadorea</taxon>
        <taxon>Rhabditida</taxon>
        <taxon>Spirurina</taxon>
        <taxon>Ascaridomorpha</taxon>
        <taxon>Ascaridoidea</taxon>
        <taxon>Ascarididae</taxon>
        <taxon>Ascaris</taxon>
    </lineage>
</organism>
<proteinExistence type="predicted"/>
<dbReference type="AlphaFoldDB" id="A0A0M3IPP6"/>
<feature type="transmembrane region" description="Helical" evidence="1">
    <location>
        <begin position="206"/>
        <end position="227"/>
    </location>
</feature>
<feature type="transmembrane region" description="Helical" evidence="1">
    <location>
        <begin position="278"/>
        <end position="302"/>
    </location>
</feature>
<feature type="transmembrane region" description="Helical" evidence="1">
    <location>
        <begin position="7"/>
        <end position="28"/>
    </location>
</feature>
<dbReference type="Proteomes" id="UP000036681">
    <property type="component" value="Unplaced"/>
</dbReference>
<feature type="transmembrane region" description="Helical" evidence="1">
    <location>
        <begin position="167"/>
        <end position="186"/>
    </location>
</feature>